<dbReference type="InterPro" id="IPR037401">
    <property type="entry name" value="SnoaL-like"/>
</dbReference>
<dbReference type="SUPFAM" id="SSF54427">
    <property type="entry name" value="NTF2-like"/>
    <property type="match status" value="1"/>
</dbReference>
<gene>
    <name evidence="2" type="ORF">H9L15_09910</name>
</gene>
<protein>
    <submittedName>
        <fullName evidence="2">Nuclear transport factor 2 family protein</fullName>
    </submittedName>
</protein>
<dbReference type="EMBL" id="CP060780">
    <property type="protein sequence ID" value="QNP44449.1"/>
    <property type="molecule type" value="Genomic_DNA"/>
</dbReference>
<accession>A0ABX6T3V4</accession>
<keyword evidence="3" id="KW-1185">Reference proteome</keyword>
<organism evidence="2 3">
    <name type="scientific">Sphingomonas daechungensis</name>
    <dbReference type="NCBI Taxonomy" id="1176646"/>
    <lineage>
        <taxon>Bacteria</taxon>
        <taxon>Pseudomonadati</taxon>
        <taxon>Pseudomonadota</taxon>
        <taxon>Alphaproteobacteria</taxon>
        <taxon>Sphingomonadales</taxon>
        <taxon>Sphingomonadaceae</taxon>
        <taxon>Sphingomonas</taxon>
    </lineage>
</organism>
<dbReference type="InterPro" id="IPR032710">
    <property type="entry name" value="NTF2-like_dom_sf"/>
</dbReference>
<dbReference type="Gene3D" id="3.10.450.50">
    <property type="match status" value="1"/>
</dbReference>
<evidence type="ECO:0000313" key="3">
    <source>
        <dbReference type="Proteomes" id="UP000516134"/>
    </source>
</evidence>
<name>A0ABX6T3V4_9SPHN</name>
<proteinExistence type="predicted"/>
<sequence length="179" mass="20895">MANDDLMQRVERLEAESAIRALAARYCFAIDNHDLAAVRELFTEDARVYSRDGVMEATGRDAIIRQYEERFRVLGPSNHVSHDHWIRIGGAADGATGTLSAHAELWRNDQMMVTALRYEDEYRREDGVWRFAQRELAFLYYIPVADYVRVLGEEKRMRAYAEPAPADYPERLSTWRDYR</sequence>
<evidence type="ECO:0000259" key="1">
    <source>
        <dbReference type="Pfam" id="PF13577"/>
    </source>
</evidence>
<evidence type="ECO:0000313" key="2">
    <source>
        <dbReference type="EMBL" id="QNP44449.1"/>
    </source>
</evidence>
<dbReference type="Pfam" id="PF13577">
    <property type="entry name" value="SnoaL_4"/>
    <property type="match status" value="1"/>
</dbReference>
<dbReference type="RefSeq" id="WP_187715870.1">
    <property type="nucleotide sequence ID" value="NZ_BAABJC010000001.1"/>
</dbReference>
<reference evidence="2 3" key="1">
    <citation type="submission" date="2020-08" db="EMBL/GenBank/DDBJ databases">
        <title>Genome sequence of Sphingomonas daechungensis KACC 18115T.</title>
        <authorList>
            <person name="Hyun D.-W."/>
            <person name="Bae J.-W."/>
        </authorList>
    </citation>
    <scope>NUCLEOTIDE SEQUENCE [LARGE SCALE GENOMIC DNA]</scope>
    <source>
        <strain evidence="2 3">KACC 18115</strain>
    </source>
</reference>
<feature type="domain" description="SnoaL-like" evidence="1">
    <location>
        <begin position="11"/>
        <end position="134"/>
    </location>
</feature>
<dbReference type="Proteomes" id="UP000516134">
    <property type="component" value="Chromosome"/>
</dbReference>